<comment type="caution">
    <text evidence="1">The sequence shown here is derived from an EMBL/GenBank/DDBJ whole genome shotgun (WGS) entry which is preliminary data.</text>
</comment>
<gene>
    <name evidence="1" type="ORF">PUND_11310</name>
</gene>
<reference evidence="1" key="2">
    <citation type="submission" date="2013-04" db="EMBL/GenBank/DDBJ databases">
        <title>Genome sequence of Pseudoalteromonas undina.</title>
        <authorList>
            <person name="Xie B.-B."/>
            <person name="Rong J.-C."/>
            <person name="Qin Q.-L."/>
            <person name="Shu Y.-L."/>
            <person name="Zhang Y.-Z."/>
        </authorList>
    </citation>
    <scope>NUCLEOTIDE SEQUENCE</scope>
    <source>
        <strain evidence="1">NCIMB 2128</strain>
    </source>
</reference>
<dbReference type="EMBL" id="AHCF02000022">
    <property type="protein sequence ID" value="ERG60582.1"/>
    <property type="molecule type" value="Genomic_DNA"/>
</dbReference>
<proteinExistence type="predicted"/>
<protein>
    <submittedName>
        <fullName evidence="1">Uncharacterized protein</fullName>
    </submittedName>
</protein>
<keyword evidence="2" id="KW-1185">Reference proteome</keyword>
<organism evidence="1 2">
    <name type="scientific">Pseudoalteromonas undina</name>
    <dbReference type="NCBI Taxonomy" id="43660"/>
    <lineage>
        <taxon>Bacteria</taxon>
        <taxon>Pseudomonadati</taxon>
        <taxon>Pseudomonadota</taxon>
        <taxon>Gammaproteobacteria</taxon>
        <taxon>Alteromonadales</taxon>
        <taxon>Pseudoalteromonadaceae</taxon>
        <taxon>Pseudoalteromonas</taxon>
    </lineage>
</organism>
<accession>A0ABN0NG76</accession>
<dbReference type="Proteomes" id="UP000016534">
    <property type="component" value="Unassembled WGS sequence"/>
</dbReference>
<evidence type="ECO:0000313" key="1">
    <source>
        <dbReference type="EMBL" id="ERG60582.1"/>
    </source>
</evidence>
<sequence>MSGFMAGIIYLNAAVMRPAGNKKAMLNMAFFKC</sequence>
<evidence type="ECO:0000313" key="2">
    <source>
        <dbReference type="Proteomes" id="UP000016534"/>
    </source>
</evidence>
<reference evidence="1" key="1">
    <citation type="journal article" date="2012" name="J. Bacteriol.">
        <title>Genome sequences of type strains of seven species of the marine bacterium Pseudoalteromonas.</title>
        <authorList>
            <person name="Xie B.B."/>
            <person name="Shu Y.L."/>
            <person name="Qin Q.L."/>
            <person name="Rong J.C."/>
            <person name="Zhang X.Y."/>
            <person name="Chen X.L."/>
            <person name="Shi M."/>
            <person name="He H.L."/>
            <person name="Zhou B.C."/>
            <person name="Zhang Y.Z."/>
        </authorList>
    </citation>
    <scope>NUCLEOTIDE SEQUENCE [LARGE SCALE GENOMIC DNA]</scope>
    <source>
        <strain evidence="1">NCIMB 2128</strain>
    </source>
</reference>
<name>A0ABN0NG76_9GAMM</name>